<keyword evidence="4" id="KW-1185">Reference proteome</keyword>
<evidence type="ECO:0000256" key="1">
    <source>
        <dbReference type="SAM" id="SignalP"/>
    </source>
</evidence>
<name>A0ABV4CW55_9BACT</name>
<protein>
    <submittedName>
        <fullName evidence="3">Porin family protein</fullName>
    </submittedName>
</protein>
<dbReference type="Pfam" id="PF13568">
    <property type="entry name" value="OMP_b-brl_2"/>
    <property type="match status" value="1"/>
</dbReference>
<feature type="chain" id="PRO_5045571839" evidence="1">
    <location>
        <begin position="23"/>
        <end position="208"/>
    </location>
</feature>
<keyword evidence="1" id="KW-0732">Signal</keyword>
<dbReference type="Proteomes" id="UP001565200">
    <property type="component" value="Unassembled WGS sequence"/>
</dbReference>
<feature type="domain" description="Outer membrane protein beta-barrel" evidence="2">
    <location>
        <begin position="23"/>
        <end position="179"/>
    </location>
</feature>
<evidence type="ECO:0000313" key="3">
    <source>
        <dbReference type="EMBL" id="MEY8245232.1"/>
    </source>
</evidence>
<comment type="caution">
    <text evidence="3">The sequence shown here is derived from an EMBL/GenBank/DDBJ whole genome shotgun (WGS) entry which is preliminary data.</text>
</comment>
<sequence length="208" mass="23320">MRKYILSLAVVAAIITTVNASAQFRYGPMLGMDITTMKFNQKLFNVDSNVGFSAGLATELMFPGIGFGVDAGIFYQQRGATLNLGEREVWASQGYGKERCYLHYIEVPVNLRFKWTRMNGLEDYVAPFVFGGPTFSILAAHSDIKALDYPFGDVGLTAGFGVEIYRDWQVSGSYTWGLMTAASTKLLDDFNSKNRTWNVRVVYFFKSR</sequence>
<organism evidence="3 4">
    <name type="scientific">Heminiphilus faecis</name>
    <dbReference type="NCBI Taxonomy" id="2601703"/>
    <lineage>
        <taxon>Bacteria</taxon>
        <taxon>Pseudomonadati</taxon>
        <taxon>Bacteroidota</taxon>
        <taxon>Bacteroidia</taxon>
        <taxon>Bacteroidales</taxon>
        <taxon>Muribaculaceae</taxon>
        <taxon>Heminiphilus</taxon>
    </lineage>
</organism>
<evidence type="ECO:0000313" key="4">
    <source>
        <dbReference type="Proteomes" id="UP001565200"/>
    </source>
</evidence>
<accession>A0ABV4CW55</accession>
<feature type="signal peptide" evidence="1">
    <location>
        <begin position="1"/>
        <end position="22"/>
    </location>
</feature>
<proteinExistence type="predicted"/>
<evidence type="ECO:0000259" key="2">
    <source>
        <dbReference type="Pfam" id="PF13568"/>
    </source>
</evidence>
<dbReference type="RefSeq" id="WP_147438781.1">
    <property type="nucleotide sequence ID" value="NZ_JBCLPP010000014.1"/>
</dbReference>
<dbReference type="EMBL" id="JBCLPP010000014">
    <property type="protein sequence ID" value="MEY8245232.1"/>
    <property type="molecule type" value="Genomic_DNA"/>
</dbReference>
<gene>
    <name evidence="3" type="ORF">AAK873_06325</name>
</gene>
<dbReference type="InterPro" id="IPR025665">
    <property type="entry name" value="Beta-barrel_OMP_2"/>
</dbReference>
<reference evidence="3 4" key="1">
    <citation type="submission" date="2024-03" db="EMBL/GenBank/DDBJ databases">
        <title>Mouse gut bacterial collection (mGBC) of GemPharmatech.</title>
        <authorList>
            <person name="He Y."/>
            <person name="Dong L."/>
            <person name="Wu D."/>
            <person name="Gao X."/>
            <person name="Lin Z."/>
        </authorList>
    </citation>
    <scope>NUCLEOTIDE SEQUENCE [LARGE SCALE GENOMIC DNA]</scope>
    <source>
        <strain evidence="3 4">54-13</strain>
    </source>
</reference>